<evidence type="ECO:0000259" key="5">
    <source>
        <dbReference type="Pfam" id="PF00441"/>
    </source>
</evidence>
<keyword evidence="4" id="KW-0274">FAD</keyword>
<reference evidence="8 9" key="1">
    <citation type="submission" date="2018-08" db="EMBL/GenBank/DDBJ databases">
        <title>Comparative analysis of Burkholderia isolates from Puerto Rico.</title>
        <authorList>
            <person name="Hall C."/>
            <person name="Sahl J."/>
            <person name="Wagner D."/>
        </authorList>
    </citation>
    <scope>NUCLEOTIDE SEQUENCE [LARGE SCALE GENOMIC DNA]</scope>
    <source>
        <strain evidence="8 9">Bp9001</strain>
    </source>
</reference>
<dbReference type="Gene3D" id="1.10.540.10">
    <property type="entry name" value="Acyl-CoA dehydrogenase/oxidase, N-terminal domain"/>
    <property type="match status" value="1"/>
</dbReference>
<dbReference type="Pfam" id="PF02770">
    <property type="entry name" value="Acyl-CoA_dh_M"/>
    <property type="match status" value="1"/>
</dbReference>
<comment type="similarity">
    <text evidence="2">Belongs to the acyl-CoA dehydrogenase family.</text>
</comment>
<dbReference type="GO" id="GO:0003995">
    <property type="term" value="F:acyl-CoA dehydrogenase activity"/>
    <property type="evidence" value="ECO:0007669"/>
    <property type="project" value="TreeGrafter"/>
</dbReference>
<dbReference type="SUPFAM" id="SSF47203">
    <property type="entry name" value="Acyl-CoA dehydrogenase C-terminal domain-like"/>
    <property type="match status" value="1"/>
</dbReference>
<evidence type="ECO:0000259" key="6">
    <source>
        <dbReference type="Pfam" id="PF02770"/>
    </source>
</evidence>
<dbReference type="InterPro" id="IPR006091">
    <property type="entry name" value="Acyl-CoA_Oxase/DH_mid-dom"/>
</dbReference>
<proteinExistence type="inferred from homology"/>
<dbReference type="AlphaFoldDB" id="A0A3N8QLN8"/>
<feature type="domain" description="Acyl-CoA dehydrogenase/oxidase N-terminal" evidence="7">
    <location>
        <begin position="33"/>
        <end position="124"/>
    </location>
</feature>
<evidence type="ECO:0000313" key="9">
    <source>
        <dbReference type="Proteomes" id="UP000269271"/>
    </source>
</evidence>
<dbReference type="InterPro" id="IPR036250">
    <property type="entry name" value="AcylCo_DH-like_C"/>
</dbReference>
<dbReference type="Pfam" id="PF00441">
    <property type="entry name" value="Acyl-CoA_dh_1"/>
    <property type="match status" value="1"/>
</dbReference>
<dbReference type="EMBL" id="QTQX01000015">
    <property type="protein sequence ID" value="RQT24744.1"/>
    <property type="molecule type" value="Genomic_DNA"/>
</dbReference>
<dbReference type="CDD" id="cd00567">
    <property type="entry name" value="ACAD"/>
    <property type="match status" value="1"/>
</dbReference>
<dbReference type="SUPFAM" id="SSF56645">
    <property type="entry name" value="Acyl-CoA dehydrogenase NM domain-like"/>
    <property type="match status" value="1"/>
</dbReference>
<dbReference type="PANTHER" id="PTHR43884:SF12">
    <property type="entry name" value="ISOVALERYL-COA DEHYDROGENASE, MITOCHONDRIAL-RELATED"/>
    <property type="match status" value="1"/>
</dbReference>
<feature type="domain" description="Acyl-CoA oxidase/dehydrogenase middle" evidence="6">
    <location>
        <begin position="135"/>
        <end position="230"/>
    </location>
</feature>
<evidence type="ECO:0000256" key="4">
    <source>
        <dbReference type="ARBA" id="ARBA00022827"/>
    </source>
</evidence>
<dbReference type="GO" id="GO:0050660">
    <property type="term" value="F:flavin adenine dinucleotide binding"/>
    <property type="evidence" value="ECO:0007669"/>
    <property type="project" value="InterPro"/>
</dbReference>
<evidence type="ECO:0000256" key="2">
    <source>
        <dbReference type="ARBA" id="ARBA00009347"/>
    </source>
</evidence>
<dbReference type="InterPro" id="IPR009100">
    <property type="entry name" value="AcylCoA_DH/oxidase_NM_dom_sf"/>
</dbReference>
<name>A0A3N8QLN8_9BURK</name>
<dbReference type="Proteomes" id="UP000269271">
    <property type="component" value="Unassembled WGS sequence"/>
</dbReference>
<dbReference type="InterPro" id="IPR013786">
    <property type="entry name" value="AcylCoA_DH/ox_N"/>
</dbReference>
<sequence length="419" mass="45097">MPDALQTSQPHHEVATLKAALAASGLDLDRLCAQIRAHRDEADRTGQIPTTFWQSDMVRALNLNLVPSQYGGCPGVQSLASRVMLMEYLGYADAALALALPGPGLAMPPVLALANERQQAAFFAGFHSDAPRWGAFAITEPDCGSDATAMRTSARKTAHGWVLNGTKCFTTNGARANTIITFATINRNAGRFGIRAFCVERDAPGFSVMRVEHMAGLRASQLTVLSYSDCEVPDDACLTHDDQAPLSDAFSGAQRSWDYFRPLLSAVMVGTCRRVRDELATYLESGSHPADLRCGPGDVDVHLLDLDRHITTARLLCHHAAWLADQGHPSAMHASMAKAYAARVTAHVTRTALALVGLDGIAHCPSLEQCCRDAKAFDIMEGTGDMQRLMIARAAQRAPQLPWESTSNALAHSAALPRA</sequence>
<gene>
    <name evidence="8" type="ORF">DF037_22255</name>
</gene>
<dbReference type="InterPro" id="IPR037069">
    <property type="entry name" value="AcylCoA_DH/ox_N_sf"/>
</dbReference>
<organism evidence="8 9">
    <name type="scientific">Burkholderia contaminans</name>
    <dbReference type="NCBI Taxonomy" id="488447"/>
    <lineage>
        <taxon>Bacteria</taxon>
        <taxon>Pseudomonadati</taxon>
        <taxon>Pseudomonadota</taxon>
        <taxon>Betaproteobacteria</taxon>
        <taxon>Burkholderiales</taxon>
        <taxon>Burkholderiaceae</taxon>
        <taxon>Burkholderia</taxon>
        <taxon>Burkholderia cepacia complex</taxon>
    </lineage>
</organism>
<dbReference type="Gene3D" id="2.40.110.10">
    <property type="entry name" value="Butyryl-CoA Dehydrogenase, subunit A, domain 2"/>
    <property type="match status" value="1"/>
</dbReference>
<comment type="cofactor">
    <cofactor evidence="1">
        <name>FAD</name>
        <dbReference type="ChEBI" id="CHEBI:57692"/>
    </cofactor>
</comment>
<feature type="domain" description="Acyl-CoA dehydrogenase/oxidase C-terminal" evidence="5">
    <location>
        <begin position="253"/>
        <end position="395"/>
    </location>
</feature>
<dbReference type="PANTHER" id="PTHR43884">
    <property type="entry name" value="ACYL-COA DEHYDROGENASE"/>
    <property type="match status" value="1"/>
</dbReference>
<dbReference type="RefSeq" id="WP_124618702.1">
    <property type="nucleotide sequence ID" value="NZ_JAIZPU010000071.1"/>
</dbReference>
<dbReference type="Gene3D" id="1.20.140.10">
    <property type="entry name" value="Butyryl-CoA Dehydrogenase, subunit A, domain 3"/>
    <property type="match status" value="1"/>
</dbReference>
<dbReference type="InterPro" id="IPR009075">
    <property type="entry name" value="AcylCo_DH/oxidase_C"/>
</dbReference>
<accession>A0A3N8QLN8</accession>
<evidence type="ECO:0000259" key="7">
    <source>
        <dbReference type="Pfam" id="PF02771"/>
    </source>
</evidence>
<comment type="caution">
    <text evidence="8">The sequence shown here is derived from an EMBL/GenBank/DDBJ whole genome shotgun (WGS) entry which is preliminary data.</text>
</comment>
<keyword evidence="3" id="KW-0285">Flavoprotein</keyword>
<evidence type="ECO:0000313" key="8">
    <source>
        <dbReference type="EMBL" id="RQT24744.1"/>
    </source>
</evidence>
<dbReference type="InterPro" id="IPR046373">
    <property type="entry name" value="Acyl-CoA_Oxase/DH_mid-dom_sf"/>
</dbReference>
<evidence type="ECO:0000256" key="3">
    <source>
        <dbReference type="ARBA" id="ARBA00022630"/>
    </source>
</evidence>
<dbReference type="Pfam" id="PF02771">
    <property type="entry name" value="Acyl-CoA_dh_N"/>
    <property type="match status" value="1"/>
</dbReference>
<protein>
    <submittedName>
        <fullName evidence="8">Acyl-CoA dehydrogenase</fullName>
    </submittedName>
</protein>
<evidence type="ECO:0000256" key="1">
    <source>
        <dbReference type="ARBA" id="ARBA00001974"/>
    </source>
</evidence>